<comment type="function">
    <text evidence="6">Component of the post-replicative DNA mismatch repair system (MMR).</text>
</comment>
<dbReference type="Pfam" id="PF05190">
    <property type="entry name" value="MutS_IV"/>
    <property type="match status" value="1"/>
</dbReference>
<feature type="region of interest" description="Disordered" evidence="7">
    <location>
        <begin position="116"/>
        <end position="137"/>
    </location>
</feature>
<dbReference type="Gene3D" id="3.40.50.300">
    <property type="entry name" value="P-loop containing nucleotide triphosphate hydrolases"/>
    <property type="match status" value="1"/>
</dbReference>
<dbReference type="SMART" id="SM00534">
    <property type="entry name" value="MUTSac"/>
    <property type="match status" value="1"/>
</dbReference>
<evidence type="ECO:0000256" key="3">
    <source>
        <dbReference type="ARBA" id="ARBA00022763"/>
    </source>
</evidence>
<name>A0ABQ8S1M3_PERAM</name>
<dbReference type="Pfam" id="PF01624">
    <property type="entry name" value="MutS_I"/>
    <property type="match status" value="1"/>
</dbReference>
<evidence type="ECO:0000256" key="1">
    <source>
        <dbReference type="ARBA" id="ARBA00006271"/>
    </source>
</evidence>
<dbReference type="InterPro" id="IPR036187">
    <property type="entry name" value="DNA_mismatch_repair_MutS_sf"/>
</dbReference>
<dbReference type="NCBIfam" id="NF003810">
    <property type="entry name" value="PRK05399.1"/>
    <property type="match status" value="1"/>
</dbReference>
<dbReference type="SMART" id="SM00533">
    <property type="entry name" value="MUTSd"/>
    <property type="match status" value="1"/>
</dbReference>
<evidence type="ECO:0000313" key="10">
    <source>
        <dbReference type="Proteomes" id="UP001148838"/>
    </source>
</evidence>
<dbReference type="InterPro" id="IPR007695">
    <property type="entry name" value="DNA_mismatch_repair_MutS-lik_N"/>
</dbReference>
<reference evidence="9 10" key="1">
    <citation type="journal article" date="2022" name="Allergy">
        <title>Genome assembly and annotation of Periplaneta americana reveal a comprehensive cockroach allergen profile.</title>
        <authorList>
            <person name="Wang L."/>
            <person name="Xiong Q."/>
            <person name="Saelim N."/>
            <person name="Wang L."/>
            <person name="Nong W."/>
            <person name="Wan A.T."/>
            <person name="Shi M."/>
            <person name="Liu X."/>
            <person name="Cao Q."/>
            <person name="Hui J.H.L."/>
            <person name="Sookrung N."/>
            <person name="Leung T.F."/>
            <person name="Tungtrongchitr A."/>
            <person name="Tsui S.K.W."/>
        </authorList>
    </citation>
    <scope>NUCLEOTIDE SEQUENCE [LARGE SCALE GENOMIC DNA]</scope>
    <source>
        <strain evidence="9">PWHHKU_190912</strain>
    </source>
</reference>
<dbReference type="PANTHER" id="PTHR11361">
    <property type="entry name" value="DNA MISMATCH REPAIR PROTEIN MUTS FAMILY MEMBER"/>
    <property type="match status" value="1"/>
</dbReference>
<accession>A0ABQ8S1M3</accession>
<evidence type="ECO:0000256" key="6">
    <source>
        <dbReference type="RuleBase" id="RU003756"/>
    </source>
</evidence>
<sequence length="1136" mass="127087">ASLAKFFYCNPPLTASTSTGLTGKEDLEVHSESASSGVDTDEMSGVESVHESEEETPEKVGTGIQEFLFCLHMHYVLSAVFFFNLQAKNKRKRASSSQPSKKSKVALNEVSKETKAKLSAFPSDENTETKQSEVGSTESWPHLKLDFLKPNKIRDAKRRTPSDPDYDPKTVYIPEDFKRTLTPALRQWWEMKARHFDCVLFFKVGKFYELYHMDAVTGVNELGIQYMKGDNAHSGFPEIAYGRFSSSLIEKGYKVARVEQTETPDMMGDRCKGIAKPTKFDKVVKREICQITTKGTRVFSVIDGDARDSESNFLLALTEKDADDSVTYGVCFIDTSIGVFHLGQFADDRHCSRLRTLLAHHPPVQVLYERRTLSEKTLQLLSSSLASVLKEALAPETEFWSAHKTLTTLAEGGYFSSESCGTKWPEGIKQFLSEADSLGLTAHDDYELAVRALGACTWYLKESFLDQQLLSMGQFELYQPRDLVSTDGSTKTVSSKPSFSKHMAGSSLYVLNIEHNRIHFLRSVLDGITLCNLDILEDQSGEKDGTLIQKLDVCCTPFGKRLLRQWLCSPLCDIPGIVARQEAVTWLLGNPSVVSEARGLLSQLPDLERLLSKIHAQGNALRSKTHPDSRAIFFEDHTYSKKKILEFLSTLTGFKSAEKIVSLFQDERDSLSSKLLIQCTCNNQQNPAGKFPDLAEALQFFETAFDHEEAKEIGRINPSKGVDPEYDSVMEDLRELKSEVDEYLNNQRKYFGCKVTYVGSDKKRFQLEVPDSHTKKAGKEYELQGQRKGFKRYWTSETKELLSRQIAAEDQEKNVLKDLNRRIFEKFSSNYEIWNTVVQCLSVLDVLLAFAEYARSEGGETCIPEFVEPSDGMKPFVKIKDGRHPCVSSLEGFIPNDTTIGSEEEPASLVLVTGPNMGGKSTLMRQVGLLVVMAHMGCHVPATECQLSPVDRIFTRLGANDDIMAGESTFYVELSETAAVLHHATKHSLVLVDELGRGTSTYDGTAIAAAVVQELGNLGCRTLFSTHYHTLVEDFKHSPLVKLGHMACMVENENEDDPSEETVTFLYKFASGACPKSYGFNAARLAGVPSNITRVGYNKAVQLEKEGDQRKLFQKFFDNKQKSDIASLIDQVRAVL</sequence>
<dbReference type="Gene3D" id="1.10.1420.10">
    <property type="match status" value="2"/>
</dbReference>
<dbReference type="PIRSF" id="PIRSF037677">
    <property type="entry name" value="DNA_mis_repair_Msh6"/>
    <property type="match status" value="1"/>
</dbReference>
<comment type="caution">
    <text evidence="9">The sequence shown here is derived from an EMBL/GenBank/DDBJ whole genome shotgun (WGS) entry which is preliminary data.</text>
</comment>
<gene>
    <name evidence="9" type="ORF">ANN_25313</name>
</gene>
<dbReference type="InterPro" id="IPR007860">
    <property type="entry name" value="DNA_mmatch_repair_MutS_con_dom"/>
</dbReference>
<feature type="region of interest" description="Disordered" evidence="7">
    <location>
        <begin position="13"/>
        <end position="58"/>
    </location>
</feature>
<proteinExistence type="inferred from homology"/>
<keyword evidence="5 6" id="KW-0238">DNA-binding</keyword>
<dbReference type="InterPro" id="IPR007696">
    <property type="entry name" value="DNA_mismatch_repair_MutS_core"/>
</dbReference>
<dbReference type="InterPro" id="IPR016151">
    <property type="entry name" value="DNA_mismatch_repair_MutS_N"/>
</dbReference>
<keyword evidence="2 6" id="KW-0547">Nucleotide-binding</keyword>
<dbReference type="PROSITE" id="PS00486">
    <property type="entry name" value="DNA_MISMATCH_REPAIR_2"/>
    <property type="match status" value="1"/>
</dbReference>
<dbReference type="EMBL" id="JAJSOF020000038">
    <property type="protein sequence ID" value="KAJ4427665.1"/>
    <property type="molecule type" value="Genomic_DNA"/>
</dbReference>
<evidence type="ECO:0000256" key="4">
    <source>
        <dbReference type="ARBA" id="ARBA00022840"/>
    </source>
</evidence>
<dbReference type="InterPro" id="IPR000432">
    <property type="entry name" value="DNA_mismatch_repair_MutS_C"/>
</dbReference>
<keyword evidence="6" id="KW-0234">DNA repair</keyword>
<feature type="domain" description="DNA mismatch repair proteins mutS family" evidence="8">
    <location>
        <begin position="988"/>
        <end position="1004"/>
    </location>
</feature>
<dbReference type="Gene3D" id="3.40.1170.10">
    <property type="entry name" value="DNA repair protein MutS, domain I"/>
    <property type="match status" value="1"/>
</dbReference>
<comment type="similarity">
    <text evidence="1 6">Belongs to the DNA mismatch repair MutS family.</text>
</comment>
<dbReference type="SUPFAM" id="SSF52540">
    <property type="entry name" value="P-loop containing nucleoside triphosphate hydrolases"/>
    <property type="match status" value="1"/>
</dbReference>
<dbReference type="SUPFAM" id="SSF48334">
    <property type="entry name" value="DNA repair protein MutS, domain III"/>
    <property type="match status" value="1"/>
</dbReference>
<dbReference type="Pfam" id="PF00488">
    <property type="entry name" value="MutS_V"/>
    <property type="match status" value="1"/>
</dbReference>
<dbReference type="InterPro" id="IPR017261">
    <property type="entry name" value="DNA_mismatch_repair_MutS/MSH"/>
</dbReference>
<keyword evidence="4" id="KW-0067">ATP-binding</keyword>
<evidence type="ECO:0000259" key="8">
    <source>
        <dbReference type="PROSITE" id="PS00486"/>
    </source>
</evidence>
<dbReference type="InterPro" id="IPR007861">
    <property type="entry name" value="DNA_mismatch_repair_MutS_clamp"/>
</dbReference>
<dbReference type="Pfam" id="PF05192">
    <property type="entry name" value="MutS_III"/>
    <property type="match status" value="1"/>
</dbReference>
<organism evidence="9 10">
    <name type="scientific">Periplaneta americana</name>
    <name type="common">American cockroach</name>
    <name type="synonym">Blatta americana</name>
    <dbReference type="NCBI Taxonomy" id="6978"/>
    <lineage>
        <taxon>Eukaryota</taxon>
        <taxon>Metazoa</taxon>
        <taxon>Ecdysozoa</taxon>
        <taxon>Arthropoda</taxon>
        <taxon>Hexapoda</taxon>
        <taxon>Insecta</taxon>
        <taxon>Pterygota</taxon>
        <taxon>Neoptera</taxon>
        <taxon>Polyneoptera</taxon>
        <taxon>Dictyoptera</taxon>
        <taxon>Blattodea</taxon>
        <taxon>Blattoidea</taxon>
        <taxon>Blattidae</taxon>
        <taxon>Blattinae</taxon>
        <taxon>Periplaneta</taxon>
    </lineage>
</organism>
<dbReference type="Pfam" id="PF05188">
    <property type="entry name" value="MutS_II"/>
    <property type="match status" value="1"/>
</dbReference>
<evidence type="ECO:0000256" key="5">
    <source>
        <dbReference type="ARBA" id="ARBA00023125"/>
    </source>
</evidence>
<dbReference type="CDD" id="cd03286">
    <property type="entry name" value="ABC_MSH6_euk"/>
    <property type="match status" value="1"/>
</dbReference>
<keyword evidence="10" id="KW-1185">Reference proteome</keyword>
<evidence type="ECO:0000313" key="9">
    <source>
        <dbReference type="EMBL" id="KAJ4427665.1"/>
    </source>
</evidence>
<dbReference type="PANTHER" id="PTHR11361:SF148">
    <property type="entry name" value="DNA MISMATCH REPAIR PROTEIN MSH6"/>
    <property type="match status" value="1"/>
</dbReference>
<dbReference type="Proteomes" id="UP001148838">
    <property type="component" value="Unassembled WGS sequence"/>
</dbReference>
<keyword evidence="3 6" id="KW-0227">DNA damage</keyword>
<dbReference type="InterPro" id="IPR036678">
    <property type="entry name" value="MutS_con_dom_sf"/>
</dbReference>
<protein>
    <recommendedName>
        <fullName evidence="8">DNA mismatch repair proteins mutS family domain-containing protein</fullName>
    </recommendedName>
</protein>
<dbReference type="Gene3D" id="3.30.420.110">
    <property type="entry name" value="MutS, connector domain"/>
    <property type="match status" value="1"/>
</dbReference>
<dbReference type="InterPro" id="IPR045076">
    <property type="entry name" value="MutS"/>
</dbReference>
<dbReference type="SUPFAM" id="SSF55271">
    <property type="entry name" value="DNA repair protein MutS, domain I"/>
    <property type="match status" value="1"/>
</dbReference>
<feature type="non-terminal residue" evidence="9">
    <location>
        <position position="1"/>
    </location>
</feature>
<evidence type="ECO:0000256" key="2">
    <source>
        <dbReference type="ARBA" id="ARBA00022741"/>
    </source>
</evidence>
<dbReference type="SUPFAM" id="SSF53150">
    <property type="entry name" value="DNA repair protein MutS, domain II"/>
    <property type="match status" value="1"/>
</dbReference>
<evidence type="ECO:0000256" key="7">
    <source>
        <dbReference type="SAM" id="MobiDB-lite"/>
    </source>
</evidence>
<dbReference type="InterPro" id="IPR027417">
    <property type="entry name" value="P-loop_NTPase"/>
</dbReference>